<accession>A0A3N6N9S2</accession>
<proteinExistence type="predicted"/>
<protein>
    <recommendedName>
        <fullName evidence="4">Preprotein translocase subunit TatA</fullName>
    </recommendedName>
</protein>
<feature type="transmembrane region" description="Helical" evidence="1">
    <location>
        <begin position="15"/>
        <end position="40"/>
    </location>
</feature>
<organism evidence="2 3">
    <name type="scientific">Natrarchaeobius chitinivorans</name>
    <dbReference type="NCBI Taxonomy" id="1679083"/>
    <lineage>
        <taxon>Archaea</taxon>
        <taxon>Methanobacteriati</taxon>
        <taxon>Methanobacteriota</taxon>
        <taxon>Stenosarchaea group</taxon>
        <taxon>Halobacteria</taxon>
        <taxon>Halobacteriales</taxon>
        <taxon>Natrialbaceae</taxon>
        <taxon>Natrarchaeobius</taxon>
    </lineage>
</organism>
<reference evidence="2 3" key="1">
    <citation type="submission" date="2018-10" db="EMBL/GenBank/DDBJ databases">
        <title>Natrarchaeobius chitinivorans gen. nov., sp. nov., and Natrarchaeobius haloalkaliphilus sp. nov., alkaliphilic, chitin-utilizing haloarchaea from hypersaline alkaline lakes.</title>
        <authorList>
            <person name="Sorokin D.Y."/>
            <person name="Elcheninov A.G."/>
            <person name="Kostrikina N.A."/>
            <person name="Bale N.J."/>
            <person name="Sinninghe Damste J.S."/>
            <person name="Khijniak T.V."/>
            <person name="Kublanov I.V."/>
            <person name="Toshchakov S.V."/>
        </authorList>
    </citation>
    <scope>NUCLEOTIDE SEQUENCE [LARGE SCALE GENOMIC DNA]</scope>
    <source>
        <strain evidence="2 3">AArcht7</strain>
    </source>
</reference>
<dbReference type="AlphaFoldDB" id="A0A3N6N9S2"/>
<dbReference type="Proteomes" id="UP000281431">
    <property type="component" value="Unassembled WGS sequence"/>
</dbReference>
<evidence type="ECO:0008006" key="4">
    <source>
        <dbReference type="Google" id="ProtNLM"/>
    </source>
</evidence>
<name>A0A3N6N9S2_NATCH</name>
<keyword evidence="3" id="KW-1185">Reference proteome</keyword>
<evidence type="ECO:0000313" key="3">
    <source>
        <dbReference type="Proteomes" id="UP000281431"/>
    </source>
</evidence>
<gene>
    <name evidence="2" type="ORF">EA472_21705</name>
</gene>
<sequence length="64" mass="7380">MVPLFVPGAPGGPELLVLLTMLVLYLAIPILIIVAIYNFLDGRRGYERRISELERRIDELERER</sequence>
<keyword evidence="1" id="KW-0472">Membrane</keyword>
<keyword evidence="1" id="KW-1133">Transmembrane helix</keyword>
<evidence type="ECO:0000313" key="2">
    <source>
        <dbReference type="EMBL" id="RQG95302.1"/>
    </source>
</evidence>
<evidence type="ECO:0000256" key="1">
    <source>
        <dbReference type="SAM" id="Phobius"/>
    </source>
</evidence>
<keyword evidence="1" id="KW-0812">Transmembrane</keyword>
<dbReference type="EMBL" id="REFZ01000034">
    <property type="protein sequence ID" value="RQG95302.1"/>
    <property type="molecule type" value="Genomic_DNA"/>
</dbReference>
<comment type="caution">
    <text evidence="2">The sequence shown here is derived from an EMBL/GenBank/DDBJ whole genome shotgun (WGS) entry which is preliminary data.</text>
</comment>